<evidence type="ECO:0000259" key="2">
    <source>
        <dbReference type="Pfam" id="PF25023"/>
    </source>
</evidence>
<dbReference type="Pfam" id="PF05593">
    <property type="entry name" value="RHS_repeat"/>
    <property type="match status" value="1"/>
</dbReference>
<dbReference type="RefSeq" id="WP_344556029.1">
    <property type="nucleotide sequence ID" value="NZ_BAAATG010000004.1"/>
</dbReference>
<dbReference type="Pfam" id="PF25023">
    <property type="entry name" value="TEN_YD-shell"/>
    <property type="match status" value="1"/>
</dbReference>
<name>A0ABW0E0V0_9ACTN</name>
<organism evidence="3 4">
    <name type="scientific">Streptomyces atrovirens</name>
    <dbReference type="NCBI Taxonomy" id="285556"/>
    <lineage>
        <taxon>Bacteria</taxon>
        <taxon>Bacillati</taxon>
        <taxon>Actinomycetota</taxon>
        <taxon>Actinomycetes</taxon>
        <taxon>Kitasatosporales</taxon>
        <taxon>Streptomycetaceae</taxon>
        <taxon>Streptomyces</taxon>
    </lineage>
</organism>
<proteinExistence type="predicted"/>
<dbReference type="NCBIfam" id="TIGR03696">
    <property type="entry name" value="Rhs_assc_core"/>
    <property type="match status" value="1"/>
</dbReference>
<dbReference type="PANTHER" id="PTHR32305:SF17">
    <property type="entry name" value="TRNA NUCLEASE WAPA"/>
    <property type="match status" value="1"/>
</dbReference>
<dbReference type="InterPro" id="IPR022385">
    <property type="entry name" value="Rhs_assc_core"/>
</dbReference>
<dbReference type="Gene3D" id="2.180.10.10">
    <property type="entry name" value="RHS repeat-associated core"/>
    <property type="match status" value="1"/>
</dbReference>
<dbReference type="EMBL" id="JBHSKN010000025">
    <property type="protein sequence ID" value="MFC5243410.1"/>
    <property type="molecule type" value="Genomic_DNA"/>
</dbReference>
<accession>A0ABW0E0V0</accession>
<keyword evidence="1" id="KW-0677">Repeat</keyword>
<gene>
    <name evidence="3" type="ORF">ACFPWV_26460</name>
</gene>
<dbReference type="InterPro" id="IPR031325">
    <property type="entry name" value="RHS_repeat"/>
</dbReference>
<reference evidence="4" key="1">
    <citation type="journal article" date="2019" name="Int. J. Syst. Evol. Microbiol.">
        <title>The Global Catalogue of Microorganisms (GCM) 10K type strain sequencing project: providing services to taxonomists for standard genome sequencing and annotation.</title>
        <authorList>
            <consortium name="The Broad Institute Genomics Platform"/>
            <consortium name="The Broad Institute Genome Sequencing Center for Infectious Disease"/>
            <person name="Wu L."/>
            <person name="Ma J."/>
        </authorList>
    </citation>
    <scope>NUCLEOTIDE SEQUENCE [LARGE SCALE GENOMIC DNA]</scope>
    <source>
        <strain evidence="4">CGMCC 4.7131</strain>
    </source>
</reference>
<dbReference type="PANTHER" id="PTHR32305">
    <property type="match status" value="1"/>
</dbReference>
<dbReference type="Proteomes" id="UP001596035">
    <property type="component" value="Unassembled WGS sequence"/>
</dbReference>
<dbReference type="InterPro" id="IPR056823">
    <property type="entry name" value="TEN-like_YD-shell"/>
</dbReference>
<feature type="domain" description="Teneurin-like YD-shell" evidence="2">
    <location>
        <begin position="1029"/>
        <end position="1228"/>
    </location>
</feature>
<evidence type="ECO:0000256" key="1">
    <source>
        <dbReference type="ARBA" id="ARBA00022737"/>
    </source>
</evidence>
<evidence type="ECO:0000313" key="4">
    <source>
        <dbReference type="Proteomes" id="UP001596035"/>
    </source>
</evidence>
<evidence type="ECO:0000313" key="3">
    <source>
        <dbReference type="EMBL" id="MFC5243410.1"/>
    </source>
</evidence>
<keyword evidence="4" id="KW-1185">Reference proteome</keyword>
<dbReference type="InterPro" id="IPR050708">
    <property type="entry name" value="T6SS_VgrG/RHS"/>
</dbReference>
<protein>
    <submittedName>
        <fullName evidence="3">RHS repeat domain-containing protein</fullName>
    </submittedName>
</protein>
<comment type="caution">
    <text evidence="3">The sequence shown here is derived from an EMBL/GenBank/DDBJ whole genome shotgun (WGS) entry which is preliminary data.</text>
</comment>
<sequence length="1489" mass="161095">MGYRSVDTWALTQTFPATGDGTDPALWLSSFARTGHTGTGDVKLPAVVFKGQQLANRVEGATTGGEPDPVPPLVRYRVYGIDTETGGTIGVTYSAQDCKAGDLPTPSSNMRRCYPVMWSPPDAPAADYEPYLDWFHTYVVTQVLESDNTGGAPAKQTDYTYLDGMAWAKEEDELTLAKHRIYGDRLGYSRVQVRTGAPASDKQTLTEHRYFRGIDGAQVKDHEGVTVADHPAFAGMPREEATFTGDGGTLHTTTSYEPWHGAATATHARSGLSALTAYATGTKSEKTRTAVGSGWRATQVLRSFDGYGLVTEESELGDTGKTGDEKCTTTSYSRDVEANLLDLPKEVRKVAVACDQAPSLPADLISVARHYYDGATSLDTAPTKGDLTQMVEQDAEGTGYLTTAKHTYDQHGRQLTETDALGHTTTIAYTPETVESPTSKAETNELGHVATTHYDPLRAVATATVDANGKRTDAVRDGLGRVTQVWSPGWSKTDHSNQPSLEYSYTLSKTAANAVATKALQHDGSYATTYTLYDGLLRERETQAPAIGTSDRIVTETIYDTRGFAHKTYGAYYAKGAPSVNLVKASDNVVPSMTENLYDGLGRVTDAVTRSYGDEKWRTRSIFGGDRTTVIPPNGGTAYTTVTDARGRTTERIEYTNATRTTSQKTTYSYGKWDEPEKVTDPVGNAWRYAFDARGQQTQVDDPDKGLTATTYDKAGRVVITKDARGVILSTDYDDLNRKTQLKKGDTVLAKWTYDTAAKGQLGSSTRLIGGKEYKSTTNAYNDAYQPTSTTVTIPTEVGALAGTYTWTYGYNAYTGQQEWIKHPAIGNLPSERQTTVYGEGNLPQKTTAGSITLVNSTVHDVFSRPTRTEYGTLGKKVYKTQAYDEVTGRLTRQTTDRDLAPQRIDDVTYAYDDAGNVTGITTASGQDTDKTTDTQCFTNDLLGRLVEAWTAKTDCTTAPSASTVGGPDAYWQSFTYDPIGNRTKLADHGTGALAGADSTTAYTHRASNTGLPHAVQEATVSGGPTNGQKNSYDYDEAGNTIKRTHGSSTQTLTWDDEGHLSTLTQDGKSTIYQYDADGNRVIAKDADGTQTLTLPGGNELKAKSDGAKEGIRYYTHGGYTVAVRTAQGFSYLIPDHQGTATVAIAMTTLAITRRKQLPFGQTRSEQSENIPGTRGFVGGTNDPTGLVHLGAREYDPNLGRFISVDPIIDIDDPLQMNAYAYANSRPVTASDPNGLMIYDEFTGKGYGNAKVMKNAYKIYGYLDSQGRTTKKYKKKLAADHARWNAYYKSNSYQWVVRQTDAYYHAKAQAEAQEVARARAQAEAERREKDSIFGSLKKGIGEKWNSFKGNVTSGDWWKHKGVDFAVTSLAVMGTTACIASVVCGGGLFIVGASSLFVAGVGAHMAVATEEERRRGGAQYLLRTAKAEAQGMFFGATFGRGMFGVIRAGGAKQGITGPGLTTRTGSDPLLAGIPSGQWARALINHVKGIW</sequence>